<feature type="chain" id="PRO_5040807205" evidence="2">
    <location>
        <begin position="32"/>
        <end position="486"/>
    </location>
</feature>
<reference evidence="3" key="1">
    <citation type="submission" date="2022-07" db="EMBL/GenBank/DDBJ databases">
        <title>Phylogenomic reconstructions and comparative analyses of Kickxellomycotina fungi.</title>
        <authorList>
            <person name="Reynolds N.K."/>
            <person name="Stajich J.E."/>
            <person name="Barry K."/>
            <person name="Grigoriev I.V."/>
            <person name="Crous P."/>
            <person name="Smith M.E."/>
        </authorList>
    </citation>
    <scope>NUCLEOTIDE SEQUENCE</scope>
    <source>
        <strain evidence="3">NBRC 100468</strain>
    </source>
</reference>
<protein>
    <submittedName>
        <fullName evidence="3">Uncharacterized protein</fullName>
    </submittedName>
</protein>
<dbReference type="OrthoDB" id="5585968at2759"/>
<evidence type="ECO:0000256" key="1">
    <source>
        <dbReference type="SAM" id="MobiDB-lite"/>
    </source>
</evidence>
<sequence>MMISTTTTFTTSQRLIALVVALSILVFTVSAIVVPDPKTASIGNGDDETTKPNSWCGPCSSDPNLQCVQTAVRVRDAIQLIDLEQYNIEQAGGRAYPIIDGVFVPNNKASFNVLSVKLNSIQAVANGNNEQQRILLILPIAVDEQSKLSGILDGVTATTALAQALSTSGQVSLSKVKRRGDSSSSDQQRQQQGVCYEPIRFIYLSELGQLPKLTSTNADFITVGVRGHRFINLEEEFEKMSKLYTDLKLTSTTTATNTVLSPLLVSRRSQLSRQSSTKAQQQQQKKAKTTSDQVVDIDGAIIDNADRASQLCRACLGLFPATAAGVVASLNSDPALIIKGIISERPIANPGKSILSGCDISNWCDNESKVALELDQPGISDNGGGISGCGHESEQPSLLSGLLLGIPRYPEFELKNISFDKTNKSGCGLLDVYETLDSGENGSGLVGLGIPSYQPILDFPYANVGTTSIGDAFFNKGTTNVTGLGN</sequence>
<keyword evidence="2" id="KW-0732">Signal</keyword>
<evidence type="ECO:0000313" key="3">
    <source>
        <dbReference type="EMBL" id="KAJ1912104.1"/>
    </source>
</evidence>
<proteinExistence type="predicted"/>
<feature type="signal peptide" evidence="2">
    <location>
        <begin position="1"/>
        <end position="31"/>
    </location>
</feature>
<dbReference type="AlphaFoldDB" id="A0A9W8DPI5"/>
<feature type="region of interest" description="Disordered" evidence="1">
    <location>
        <begin position="271"/>
        <end position="290"/>
    </location>
</feature>
<evidence type="ECO:0000256" key="2">
    <source>
        <dbReference type="SAM" id="SignalP"/>
    </source>
</evidence>
<organism evidence="3 4">
    <name type="scientific">Mycoemilia scoparia</name>
    <dbReference type="NCBI Taxonomy" id="417184"/>
    <lineage>
        <taxon>Eukaryota</taxon>
        <taxon>Fungi</taxon>
        <taxon>Fungi incertae sedis</taxon>
        <taxon>Zoopagomycota</taxon>
        <taxon>Kickxellomycotina</taxon>
        <taxon>Kickxellomycetes</taxon>
        <taxon>Kickxellales</taxon>
        <taxon>Kickxellaceae</taxon>
        <taxon>Mycoemilia</taxon>
    </lineage>
</organism>
<feature type="compositionally biased region" description="Low complexity" evidence="1">
    <location>
        <begin position="271"/>
        <end position="284"/>
    </location>
</feature>
<evidence type="ECO:0000313" key="4">
    <source>
        <dbReference type="Proteomes" id="UP001150538"/>
    </source>
</evidence>
<dbReference type="Proteomes" id="UP001150538">
    <property type="component" value="Unassembled WGS sequence"/>
</dbReference>
<name>A0A9W8DPI5_9FUNG</name>
<comment type="caution">
    <text evidence="3">The sequence shown here is derived from an EMBL/GenBank/DDBJ whole genome shotgun (WGS) entry which is preliminary data.</text>
</comment>
<keyword evidence="4" id="KW-1185">Reference proteome</keyword>
<accession>A0A9W8DPI5</accession>
<dbReference type="EMBL" id="JANBPU010000378">
    <property type="protein sequence ID" value="KAJ1912104.1"/>
    <property type="molecule type" value="Genomic_DNA"/>
</dbReference>
<gene>
    <name evidence="3" type="ORF">H4219_005726</name>
</gene>